<feature type="region of interest" description="Disordered" evidence="3">
    <location>
        <begin position="106"/>
        <end position="142"/>
    </location>
</feature>
<dbReference type="GO" id="GO:0003924">
    <property type="term" value="F:GTPase activity"/>
    <property type="evidence" value="ECO:0007669"/>
    <property type="project" value="InterPro"/>
</dbReference>
<protein>
    <submittedName>
        <fullName evidence="6">TSA: Wollemia nobilis Ref_Wollemi_Transcript_28347_1970 transcribed RNA sequence</fullName>
    </submittedName>
</protein>
<dbReference type="GO" id="GO:0042254">
    <property type="term" value="P:ribosome biogenesis"/>
    <property type="evidence" value="ECO:0007669"/>
    <property type="project" value="UniProtKB-UniRule"/>
</dbReference>
<dbReference type="PRINTS" id="PR00326">
    <property type="entry name" value="GTP1OBG"/>
</dbReference>
<feature type="compositionally biased region" description="Basic and acidic residues" evidence="3">
    <location>
        <begin position="128"/>
        <end position="140"/>
    </location>
</feature>
<name>A0A0C9S108_9CONI</name>
<sequence length="537" mass="58138">MDMFCHGVVSVGKAASSITILPAWTGLSKTCTTTHCLRFPNRITNKIYRVILKGRSVGDHVRGDRIQCILTKGNESPASLQNIEREPHKYFDHVVIPVRSGDGGHGAVLSMPKPAVQGKARKKKDKGKGKEKGSYRRDSDGTLILPMGGHGGDVVLYADESKDSLLELHQIKRYNAKRGGNVDAMGALTPMLHDGFAAPSLRIPVPVGTVVKRKRGGKLLADLNNPGDEILVARGGCGGISLVEMHQNNKRLLGAVNANMMRDENDKAMVFGQPGEEVRLELIMRIVADVGLVGLPNSGKSSLLAAVTCAKPDIADYPFTTLVPNLGRLAGDPDLGVWGFSSPATLADLPGLIRGAHLGKGLGRTFLRHLRRTHLLVHVVDASAADPVQDYRTVREELHMYNPAYVERPHMVVLNKLDLPEAREKFDSVSEHIARIGLLKGVMGGMDVLIEEKTQEEETCSTSEGDSADNFLKEGRGIEDYSCPLAVIGISALKGIGIVEMLKQIRLALKACEPGENEASTQVEIISETLIYKPPEC</sequence>
<dbReference type="InterPro" id="IPR027417">
    <property type="entry name" value="P-loop_NTPase"/>
</dbReference>
<feature type="domain" description="Obg" evidence="5">
    <location>
        <begin position="88"/>
        <end position="287"/>
    </location>
</feature>
<dbReference type="SUPFAM" id="SSF52540">
    <property type="entry name" value="P-loop containing nucleoside triphosphate hydrolases"/>
    <property type="match status" value="1"/>
</dbReference>
<dbReference type="Pfam" id="PF01926">
    <property type="entry name" value="MMR_HSR1"/>
    <property type="match status" value="1"/>
</dbReference>
<dbReference type="InterPro" id="IPR045086">
    <property type="entry name" value="OBG_GTPase"/>
</dbReference>
<dbReference type="InterPro" id="IPR006169">
    <property type="entry name" value="GTP1_OBG_dom"/>
</dbReference>
<accession>A0A0C9S108</accession>
<dbReference type="GO" id="GO:0005525">
    <property type="term" value="F:GTP binding"/>
    <property type="evidence" value="ECO:0007669"/>
    <property type="project" value="UniProtKB-KW"/>
</dbReference>
<keyword evidence="1" id="KW-0547">Nucleotide-binding</keyword>
<reference evidence="6" key="1">
    <citation type="submission" date="2015-02" db="EMBL/GenBank/DDBJ databases">
        <title>A transcriptome of Wollemia nobilis - a relic of Gondwana.</title>
        <authorList>
            <person name="Chia J.Y."/>
            <person name="Leong Y.S."/>
            <person name="Abdul Karim S."/>
            <person name="Wan Azmi N."/>
            <person name="Hercus R."/>
            <person name="Croft L."/>
        </authorList>
    </citation>
    <scope>NUCLEOTIDE SEQUENCE</scope>
    <source>
        <strain evidence="6">MaeBrown</strain>
        <tissue evidence="6">Leaf</tissue>
    </source>
</reference>
<dbReference type="AlphaFoldDB" id="A0A0C9S108"/>
<dbReference type="PROSITE" id="PS51710">
    <property type="entry name" value="G_OBG"/>
    <property type="match status" value="1"/>
</dbReference>
<evidence type="ECO:0000259" key="4">
    <source>
        <dbReference type="PROSITE" id="PS51710"/>
    </source>
</evidence>
<dbReference type="EMBL" id="GCHU01028128">
    <property type="protein sequence ID" value="JAG85442.1"/>
    <property type="molecule type" value="Transcribed_RNA"/>
</dbReference>
<evidence type="ECO:0000256" key="2">
    <source>
        <dbReference type="ARBA" id="ARBA00023134"/>
    </source>
</evidence>
<dbReference type="GO" id="GO:0005739">
    <property type="term" value="C:mitochondrion"/>
    <property type="evidence" value="ECO:0007669"/>
    <property type="project" value="TreeGrafter"/>
</dbReference>
<dbReference type="Gene3D" id="2.70.210.12">
    <property type="entry name" value="GTP1/OBG domain"/>
    <property type="match status" value="1"/>
</dbReference>
<dbReference type="PANTHER" id="PTHR11702">
    <property type="entry name" value="DEVELOPMENTALLY REGULATED GTP-BINDING PROTEIN-RELATED"/>
    <property type="match status" value="1"/>
</dbReference>
<dbReference type="PANTHER" id="PTHR11702:SF39">
    <property type="entry name" value="GTP-BINDING PROTEIN OBGC2-RELATED"/>
    <property type="match status" value="1"/>
</dbReference>
<evidence type="ECO:0000313" key="6">
    <source>
        <dbReference type="EMBL" id="JAG85442.1"/>
    </source>
</evidence>
<dbReference type="PROSITE" id="PS51883">
    <property type="entry name" value="OBG"/>
    <property type="match status" value="1"/>
</dbReference>
<evidence type="ECO:0000256" key="3">
    <source>
        <dbReference type="SAM" id="MobiDB-lite"/>
    </source>
</evidence>
<dbReference type="CDD" id="cd01898">
    <property type="entry name" value="Obg"/>
    <property type="match status" value="1"/>
</dbReference>
<evidence type="ECO:0000256" key="1">
    <source>
        <dbReference type="ARBA" id="ARBA00022741"/>
    </source>
</evidence>
<feature type="domain" description="OBG-type G" evidence="4">
    <location>
        <begin position="288"/>
        <end position="510"/>
    </location>
</feature>
<dbReference type="Pfam" id="PF01018">
    <property type="entry name" value="GTP1_OBG"/>
    <property type="match status" value="1"/>
</dbReference>
<proteinExistence type="predicted"/>
<dbReference type="Gene3D" id="3.40.50.300">
    <property type="entry name" value="P-loop containing nucleotide triphosphate hydrolases"/>
    <property type="match status" value="1"/>
</dbReference>
<evidence type="ECO:0000259" key="5">
    <source>
        <dbReference type="PROSITE" id="PS51883"/>
    </source>
</evidence>
<organism evidence="6">
    <name type="scientific">Wollemia nobilis</name>
    <dbReference type="NCBI Taxonomy" id="56998"/>
    <lineage>
        <taxon>Eukaryota</taxon>
        <taxon>Viridiplantae</taxon>
        <taxon>Streptophyta</taxon>
        <taxon>Embryophyta</taxon>
        <taxon>Tracheophyta</taxon>
        <taxon>Spermatophyta</taxon>
        <taxon>Pinopsida</taxon>
        <taxon>Pinidae</taxon>
        <taxon>Conifers II</taxon>
        <taxon>Araucariales</taxon>
        <taxon>Araucariaceae</taxon>
        <taxon>Wollemia</taxon>
    </lineage>
</organism>
<dbReference type="InterPro" id="IPR031167">
    <property type="entry name" value="G_OBG"/>
</dbReference>
<dbReference type="InterPro" id="IPR006073">
    <property type="entry name" value="GTP-bd"/>
</dbReference>
<dbReference type="SUPFAM" id="SSF82051">
    <property type="entry name" value="Obg GTP-binding protein N-terminal domain"/>
    <property type="match status" value="1"/>
</dbReference>
<dbReference type="InterPro" id="IPR036726">
    <property type="entry name" value="GTP1_OBG_dom_sf"/>
</dbReference>
<keyword evidence="2" id="KW-0342">GTP-binding</keyword>